<comment type="caution">
    <text evidence="2">The sequence shown here is derived from an EMBL/GenBank/DDBJ whole genome shotgun (WGS) entry which is preliminary data.</text>
</comment>
<dbReference type="Pfam" id="PF07963">
    <property type="entry name" value="N_methyl"/>
    <property type="match status" value="1"/>
</dbReference>
<accession>A0A4R3JZS2</accession>
<dbReference type="InterPro" id="IPR013362">
    <property type="entry name" value="Pilus_4_PilV"/>
</dbReference>
<gene>
    <name evidence="2" type="ORF">EDC61_104127</name>
</gene>
<dbReference type="Proteomes" id="UP000295135">
    <property type="component" value="Unassembled WGS sequence"/>
</dbReference>
<keyword evidence="1" id="KW-0472">Membrane</keyword>
<name>A0A4R3JZS2_9PROT</name>
<feature type="transmembrane region" description="Helical" evidence="1">
    <location>
        <begin position="21"/>
        <end position="46"/>
    </location>
</feature>
<dbReference type="NCBIfam" id="TIGR02532">
    <property type="entry name" value="IV_pilin_GFxxxE"/>
    <property type="match status" value="1"/>
</dbReference>
<keyword evidence="1" id="KW-1133">Transmembrane helix</keyword>
<sequence length="156" mass="16250">MRLELAMKQAQQIRSGGKAYQGGFSLLEVLVAIVIMSLGLLGLAALQATGLKNNYSAYTRSQAALYAYDMIDRLRADRQAALSGSYNLTLAAPAPTGSTLADTERASWLAQLAGLPAGDGSINVTTAGVVTIVVQWNDSRATAGSSTASLQVVSQI</sequence>
<evidence type="ECO:0000313" key="3">
    <source>
        <dbReference type="Proteomes" id="UP000295135"/>
    </source>
</evidence>
<proteinExistence type="predicted"/>
<dbReference type="NCBIfam" id="TIGR02523">
    <property type="entry name" value="type_IV_pilV"/>
    <property type="match status" value="1"/>
</dbReference>
<evidence type="ECO:0000313" key="2">
    <source>
        <dbReference type="EMBL" id="TCS72711.1"/>
    </source>
</evidence>
<dbReference type="InterPro" id="IPR012902">
    <property type="entry name" value="N_methyl_site"/>
</dbReference>
<keyword evidence="3" id="KW-1185">Reference proteome</keyword>
<organism evidence="2 3">
    <name type="scientific">Sulfuritortus calidifontis</name>
    <dbReference type="NCBI Taxonomy" id="1914471"/>
    <lineage>
        <taxon>Bacteria</taxon>
        <taxon>Pseudomonadati</taxon>
        <taxon>Pseudomonadota</taxon>
        <taxon>Betaproteobacteria</taxon>
        <taxon>Nitrosomonadales</taxon>
        <taxon>Thiobacillaceae</taxon>
        <taxon>Sulfuritortus</taxon>
    </lineage>
</organism>
<protein>
    <submittedName>
        <fullName evidence="2">Type IV pilus assembly protein PilV</fullName>
    </submittedName>
</protein>
<keyword evidence="1" id="KW-0812">Transmembrane</keyword>
<dbReference type="AlphaFoldDB" id="A0A4R3JZS2"/>
<reference evidence="2 3" key="1">
    <citation type="submission" date="2019-03" db="EMBL/GenBank/DDBJ databases">
        <title>Genomic Encyclopedia of Type Strains, Phase IV (KMG-IV): sequencing the most valuable type-strain genomes for metagenomic binning, comparative biology and taxonomic classification.</title>
        <authorList>
            <person name="Goeker M."/>
        </authorList>
    </citation>
    <scope>NUCLEOTIDE SEQUENCE [LARGE SCALE GENOMIC DNA]</scope>
    <source>
        <strain evidence="2 3">DSM 103923</strain>
    </source>
</reference>
<evidence type="ECO:0000256" key="1">
    <source>
        <dbReference type="SAM" id="Phobius"/>
    </source>
</evidence>
<dbReference type="EMBL" id="SLZY01000004">
    <property type="protein sequence ID" value="TCS72711.1"/>
    <property type="molecule type" value="Genomic_DNA"/>
</dbReference>